<evidence type="ECO:0000313" key="1">
    <source>
        <dbReference type="EMBL" id="MDP9827318.1"/>
    </source>
</evidence>
<reference evidence="1 2" key="1">
    <citation type="submission" date="2023-07" db="EMBL/GenBank/DDBJ databases">
        <title>Sequencing the genomes of 1000 actinobacteria strains.</title>
        <authorList>
            <person name="Klenk H.-P."/>
        </authorList>
    </citation>
    <scope>NUCLEOTIDE SEQUENCE [LARGE SCALE GENOMIC DNA]</scope>
    <source>
        <strain evidence="1 2">DSM 44388</strain>
    </source>
</reference>
<gene>
    <name evidence="1" type="ORF">J2S57_003067</name>
</gene>
<proteinExistence type="predicted"/>
<dbReference type="Pfam" id="PF20199">
    <property type="entry name" value="RepSA"/>
    <property type="match status" value="1"/>
</dbReference>
<dbReference type="Proteomes" id="UP001235712">
    <property type="component" value="Unassembled WGS sequence"/>
</dbReference>
<organism evidence="1 2">
    <name type="scientific">Kineosporia succinea</name>
    <dbReference type="NCBI Taxonomy" id="84632"/>
    <lineage>
        <taxon>Bacteria</taxon>
        <taxon>Bacillati</taxon>
        <taxon>Actinomycetota</taxon>
        <taxon>Actinomycetes</taxon>
        <taxon>Kineosporiales</taxon>
        <taxon>Kineosporiaceae</taxon>
        <taxon>Kineosporia</taxon>
    </lineage>
</organism>
<dbReference type="RefSeq" id="WP_307243209.1">
    <property type="nucleotide sequence ID" value="NZ_JAUSQZ010000001.1"/>
</dbReference>
<sequence length="485" mass="53474">MAKHTGDGGITKNQGRQLTLGLGLTPELAELIEQVNRPDHRAWLDQVRRIGGCAHPLHMRGSTRIVDKTTGRVDQEFSSRDAPDGVILVRCRNRRAAVCPSCARIYQGDLFQLVKAGLAGGKGVPESVGSHPRVFVTLTAPSFGAVHSSRLAGRQRARRGGHRDGRGVCHPRRGPECEHGHPTSCFARHADGDPHVGTPLCADCYDYEAAVIWQANVGRLWERFCIYLPRHLARHSGVAVALVRESLRLSYVKVVEFQRRGLVHLHAVIRLDGRTESLSELLPAPTWATAPALKEAVQSAAGAVRITQDAGPAGSWSLRWGPQVDVRDIGEHLERGESIAKIAAYVAKYASKGSEETGWNPESWTQTPRGRHATTMVHTAWALAELPKLDHLRLRKWGKELGYRGHVSSKSRRYSTTLGELRSARGVYRRQASADPDKRWAPDVVVRSSWQLVGHGYNEGQALLAGDVARDMRHSREAARGERNP</sequence>
<protein>
    <recommendedName>
        <fullName evidence="3">Replication initiation protein</fullName>
    </recommendedName>
</protein>
<evidence type="ECO:0000313" key="2">
    <source>
        <dbReference type="Proteomes" id="UP001235712"/>
    </source>
</evidence>
<name>A0ABT9P3S1_9ACTN</name>
<accession>A0ABT9P3S1</accession>
<keyword evidence="2" id="KW-1185">Reference proteome</keyword>
<evidence type="ECO:0008006" key="3">
    <source>
        <dbReference type="Google" id="ProtNLM"/>
    </source>
</evidence>
<dbReference type="EMBL" id="JAUSQZ010000001">
    <property type="protein sequence ID" value="MDP9827318.1"/>
    <property type="molecule type" value="Genomic_DNA"/>
</dbReference>
<dbReference type="InterPro" id="IPR046828">
    <property type="entry name" value="RepSA"/>
</dbReference>
<comment type="caution">
    <text evidence="1">The sequence shown here is derived from an EMBL/GenBank/DDBJ whole genome shotgun (WGS) entry which is preliminary data.</text>
</comment>